<accession>A0A9P4PZQ5</accession>
<dbReference type="PANTHER" id="PTHR10073">
    <property type="entry name" value="DNA MISMATCH REPAIR PROTEIN MLH, PMS, MUTL"/>
    <property type="match status" value="1"/>
</dbReference>
<gene>
    <name evidence="5" type="ORF">K431DRAFT_256917</name>
</gene>
<evidence type="ECO:0000313" key="5">
    <source>
        <dbReference type="EMBL" id="KAF2716753.1"/>
    </source>
</evidence>
<dbReference type="GO" id="GO:0030983">
    <property type="term" value="F:mismatched DNA binding"/>
    <property type="evidence" value="ECO:0007669"/>
    <property type="project" value="InterPro"/>
</dbReference>
<proteinExistence type="inferred from homology"/>
<dbReference type="SMART" id="SM01340">
    <property type="entry name" value="DNA_mis_repair"/>
    <property type="match status" value="1"/>
</dbReference>
<dbReference type="GO" id="GO:0006298">
    <property type="term" value="P:mismatch repair"/>
    <property type="evidence" value="ECO:0007669"/>
    <property type="project" value="InterPro"/>
</dbReference>
<evidence type="ECO:0000313" key="6">
    <source>
        <dbReference type="Proteomes" id="UP000799441"/>
    </source>
</evidence>
<dbReference type="Gene3D" id="3.30.565.10">
    <property type="entry name" value="Histidine kinase-like ATPase, C-terminal domain"/>
    <property type="match status" value="1"/>
</dbReference>
<evidence type="ECO:0000256" key="2">
    <source>
        <dbReference type="ARBA" id="ARBA00022763"/>
    </source>
</evidence>
<dbReference type="Proteomes" id="UP000799441">
    <property type="component" value="Unassembled WGS sequence"/>
</dbReference>
<protein>
    <recommendedName>
        <fullName evidence="4">DNA mismatch repair protein S5 domain-containing protein</fullName>
    </recommendedName>
</protein>
<dbReference type="GO" id="GO:0140664">
    <property type="term" value="F:ATP-dependent DNA damage sensor activity"/>
    <property type="evidence" value="ECO:0007669"/>
    <property type="project" value="InterPro"/>
</dbReference>
<comment type="caution">
    <text evidence="5">The sequence shown here is derived from an EMBL/GenBank/DDBJ whole genome shotgun (WGS) entry which is preliminary data.</text>
</comment>
<dbReference type="GO" id="GO:0005524">
    <property type="term" value="F:ATP binding"/>
    <property type="evidence" value="ECO:0007669"/>
    <property type="project" value="InterPro"/>
</dbReference>
<dbReference type="NCBIfam" id="TIGR00585">
    <property type="entry name" value="mutl"/>
    <property type="match status" value="1"/>
</dbReference>
<reference evidence="5" key="1">
    <citation type="journal article" date="2020" name="Stud. Mycol.">
        <title>101 Dothideomycetes genomes: a test case for predicting lifestyles and emergence of pathogens.</title>
        <authorList>
            <person name="Haridas S."/>
            <person name="Albert R."/>
            <person name="Binder M."/>
            <person name="Bloem J."/>
            <person name="Labutti K."/>
            <person name="Salamov A."/>
            <person name="Andreopoulos B."/>
            <person name="Baker S."/>
            <person name="Barry K."/>
            <person name="Bills G."/>
            <person name="Bluhm B."/>
            <person name="Cannon C."/>
            <person name="Castanera R."/>
            <person name="Culley D."/>
            <person name="Daum C."/>
            <person name="Ezra D."/>
            <person name="Gonzalez J."/>
            <person name="Henrissat B."/>
            <person name="Kuo A."/>
            <person name="Liang C."/>
            <person name="Lipzen A."/>
            <person name="Lutzoni F."/>
            <person name="Magnuson J."/>
            <person name="Mondo S."/>
            <person name="Nolan M."/>
            <person name="Ohm R."/>
            <person name="Pangilinan J."/>
            <person name="Park H.-J."/>
            <person name="Ramirez L."/>
            <person name="Alfaro M."/>
            <person name="Sun H."/>
            <person name="Tritt A."/>
            <person name="Yoshinaga Y."/>
            <person name="Zwiers L.-H."/>
            <person name="Turgeon B."/>
            <person name="Goodwin S."/>
            <person name="Spatafora J."/>
            <person name="Crous P."/>
            <person name="Grigoriev I."/>
        </authorList>
    </citation>
    <scope>NUCLEOTIDE SEQUENCE</scope>
    <source>
        <strain evidence="5">CBS 116435</strain>
    </source>
</reference>
<dbReference type="OrthoDB" id="10263226at2759"/>
<dbReference type="SUPFAM" id="SSF55874">
    <property type="entry name" value="ATPase domain of HSP90 chaperone/DNA topoisomerase II/histidine kinase"/>
    <property type="match status" value="1"/>
</dbReference>
<dbReference type="InterPro" id="IPR014762">
    <property type="entry name" value="DNA_mismatch_repair_CS"/>
</dbReference>
<dbReference type="InterPro" id="IPR002099">
    <property type="entry name" value="MutL/Mlh/PMS"/>
</dbReference>
<feature type="compositionally biased region" description="Polar residues" evidence="3">
    <location>
        <begin position="676"/>
        <end position="685"/>
    </location>
</feature>
<dbReference type="InterPro" id="IPR014721">
    <property type="entry name" value="Ribsml_uS5_D2-typ_fold_subgr"/>
</dbReference>
<keyword evidence="2" id="KW-0227">DNA damage</keyword>
<dbReference type="GO" id="GO:0016887">
    <property type="term" value="F:ATP hydrolysis activity"/>
    <property type="evidence" value="ECO:0007669"/>
    <property type="project" value="InterPro"/>
</dbReference>
<dbReference type="InterPro" id="IPR020568">
    <property type="entry name" value="Ribosomal_Su5_D2-typ_SF"/>
</dbReference>
<feature type="compositionally biased region" description="Basic residues" evidence="3">
    <location>
        <begin position="651"/>
        <end position="661"/>
    </location>
</feature>
<dbReference type="InterPro" id="IPR038973">
    <property type="entry name" value="MutL/Mlh/Pms-like"/>
</dbReference>
<feature type="region of interest" description="Disordered" evidence="3">
    <location>
        <begin position="748"/>
        <end position="807"/>
    </location>
</feature>
<organism evidence="5 6">
    <name type="scientific">Polychaeton citri CBS 116435</name>
    <dbReference type="NCBI Taxonomy" id="1314669"/>
    <lineage>
        <taxon>Eukaryota</taxon>
        <taxon>Fungi</taxon>
        <taxon>Dikarya</taxon>
        <taxon>Ascomycota</taxon>
        <taxon>Pezizomycotina</taxon>
        <taxon>Dothideomycetes</taxon>
        <taxon>Dothideomycetidae</taxon>
        <taxon>Capnodiales</taxon>
        <taxon>Capnodiaceae</taxon>
        <taxon>Polychaeton</taxon>
    </lineage>
</organism>
<evidence type="ECO:0000256" key="1">
    <source>
        <dbReference type="ARBA" id="ARBA00006082"/>
    </source>
</evidence>
<dbReference type="PROSITE" id="PS00058">
    <property type="entry name" value="DNA_MISMATCH_REPAIR_1"/>
    <property type="match status" value="1"/>
</dbReference>
<dbReference type="GO" id="GO:0061982">
    <property type="term" value="P:meiosis I cell cycle process"/>
    <property type="evidence" value="ECO:0007669"/>
    <property type="project" value="UniProtKB-ARBA"/>
</dbReference>
<keyword evidence="6" id="KW-1185">Reference proteome</keyword>
<dbReference type="SUPFAM" id="SSF54211">
    <property type="entry name" value="Ribosomal protein S5 domain 2-like"/>
    <property type="match status" value="1"/>
</dbReference>
<dbReference type="Pfam" id="PF01119">
    <property type="entry name" value="DNA_mis_repair"/>
    <property type="match status" value="1"/>
</dbReference>
<feature type="domain" description="DNA mismatch repair protein S5" evidence="4">
    <location>
        <begin position="221"/>
        <end position="339"/>
    </location>
</feature>
<feature type="region of interest" description="Disordered" evidence="3">
    <location>
        <begin position="586"/>
        <end position="688"/>
    </location>
</feature>
<dbReference type="InterPro" id="IPR013507">
    <property type="entry name" value="DNA_mismatch_S5_2-like"/>
</dbReference>
<dbReference type="Gene3D" id="3.30.230.10">
    <property type="match status" value="1"/>
</dbReference>
<dbReference type="InterPro" id="IPR036890">
    <property type="entry name" value="HATPase_C_sf"/>
</dbReference>
<dbReference type="Pfam" id="PF13589">
    <property type="entry name" value="HATPase_c_3"/>
    <property type="match status" value="1"/>
</dbReference>
<dbReference type="PANTHER" id="PTHR10073:SF41">
    <property type="entry name" value="MISMATCH REPAIR PROTEIN, PUTATIVE (AFU_ORTHOLOGUE AFUA_8G05820)-RELATED"/>
    <property type="match status" value="1"/>
</dbReference>
<evidence type="ECO:0000259" key="4">
    <source>
        <dbReference type="SMART" id="SM01340"/>
    </source>
</evidence>
<dbReference type="AlphaFoldDB" id="A0A9P4PZQ5"/>
<comment type="similarity">
    <text evidence="1">Belongs to the DNA mismatch repair MutL/HexB family.</text>
</comment>
<dbReference type="FunFam" id="3.30.565.10:FF:000017">
    <property type="entry name" value="PMS1 homolog 1, mismatch repair system component"/>
    <property type="match status" value="1"/>
</dbReference>
<dbReference type="GO" id="GO:0032389">
    <property type="term" value="C:MutLalpha complex"/>
    <property type="evidence" value="ECO:0007669"/>
    <property type="project" value="TreeGrafter"/>
</dbReference>
<dbReference type="EMBL" id="MU003863">
    <property type="protein sequence ID" value="KAF2716753.1"/>
    <property type="molecule type" value="Genomic_DNA"/>
</dbReference>
<evidence type="ECO:0000256" key="3">
    <source>
        <dbReference type="SAM" id="MobiDB-lite"/>
    </source>
</evidence>
<name>A0A9P4PZQ5_9PEZI</name>
<sequence>MGIHHLSPSIAHAIGAAQVLTDPSAVVKELVDNALDAQATNISVRIHSNTLDLIEVQDNGHGIPPGEDRDLVARKHCTSKISNEQDLKAVGGASLGFRGEALASAAELSGSLAITTRVKSEAVATTLKVGAHGTVVGSERSSVGVGTTVRIIDFAKPHPVRVKTLLRDADKTLKKIQRTLRAYVFARPQVRVSIRVVKAKNDRLDWTYAPKIDGNIKDFAIGAVGIACATQCRPVILEHAGFVLEAFLPRSDADVSKINHHGHFISVDGRPMSAARGTLRDVAKLHRQRWTSAGAKEPFMSLNITCPKGSYDANIEPAKDDVLFEDATMIVEAAQLLFQKAYSYEQESQNNGISLIEDGETGVQRPASDFSPKQVGQQQSQLLTPTALRDCTSQIGCNIATAESANVHGSEPPRKRQRVFQSNMFAFDDDDDDDDVGSPLISLDERFPGRRSEAEDDELHQIQKDISISNPWTIAKLHAPIRQLRAPQEQHPATHTMHNALFMSTSPIQQSIRNVDSIGIPTPRPSSPPVPNQTPLRRERAPTECLELVPNPTNHYVLPFPQNQARNLECTEKPCNPSHNQCLPSPFAPSLPTSGTRLSDIPVGARRSKRTSGQSSGGCQLNKPFVPPTRMRSHGSHPQPASEWDSSSSKSPKRRQQRQRHQQLDTRHVHQGHNEPYTSTPTALTRNRDMRDFMVPHRSADTDPTVDGGSRMNTTGGMDRDENVSPSIGILGGLGFVPASEITALQAHMASKDRRTNPQPQIPSKRPTLRQINSNATIQCHGEHRTGMRQTQSEVLKRPVSSKTSLESIPTGKATYNLAVGLSTSLATISSCFKNLDKPISLARLSKTVLESYKPFATNLSPAELNNLSKTLQEALTNRVSDSETLQDLRLVVSTAIDRHREKNP</sequence>